<dbReference type="EMBL" id="CP014263">
    <property type="protein sequence ID" value="AQG82370.1"/>
    <property type="molecule type" value="Genomic_DNA"/>
</dbReference>
<name>A0A1P9X405_9BACT</name>
<reference evidence="1 2" key="1">
    <citation type="submission" date="2016-01" db="EMBL/GenBank/DDBJ databases">
        <authorList>
            <person name="Oliw E.H."/>
        </authorList>
    </citation>
    <scope>NUCLEOTIDE SEQUENCE [LARGE SCALE GENOMIC DNA]</scope>
    <source>
        <strain evidence="1 2">DY10</strain>
    </source>
</reference>
<dbReference type="Proteomes" id="UP000187941">
    <property type="component" value="Chromosome"/>
</dbReference>
<evidence type="ECO:0000313" key="2">
    <source>
        <dbReference type="Proteomes" id="UP000187941"/>
    </source>
</evidence>
<dbReference type="AlphaFoldDB" id="A0A1P9X405"/>
<keyword evidence="2" id="KW-1185">Reference proteome</keyword>
<organism evidence="1 2">
    <name type="scientific">Spirosoma montaniterrae</name>
    <dbReference type="NCBI Taxonomy" id="1178516"/>
    <lineage>
        <taxon>Bacteria</taxon>
        <taxon>Pseudomonadati</taxon>
        <taxon>Bacteroidota</taxon>
        <taxon>Cytophagia</taxon>
        <taxon>Cytophagales</taxon>
        <taxon>Cytophagaceae</taxon>
        <taxon>Spirosoma</taxon>
    </lineage>
</organism>
<dbReference type="OrthoDB" id="934708at2"/>
<evidence type="ECO:0000313" key="1">
    <source>
        <dbReference type="EMBL" id="AQG82370.1"/>
    </source>
</evidence>
<proteinExistence type="predicted"/>
<protein>
    <submittedName>
        <fullName evidence="1">Uncharacterized protein</fullName>
    </submittedName>
</protein>
<dbReference type="STRING" id="1178516.AWR27_07035"/>
<accession>A0A1P9X405</accession>
<sequence>MAERPSRQVVAAYEGADRGTGNTSIAFDSADIYKWSGTSKERAESWGYFTTDGREVPYIKRDRDLGQTFLYTGKTLKTLTAITVATGYGTNAVRLNTYQKAVSIQIFAVSGEPVPNDNGSDATTEAFHGFPHNRMGDSILHHRDDYFTGETYTSLAVFSGAVFPGKRAFGFATETEAVSPDHPRLKGRLLRFNLPASKPVVLKPGTRYAFLIMLDRKGDECGFTLANNYYGTYPDGHGIRRDGNGVFPPAAADPARAFTDPANANAYTSAHFPADFAKRTAIPPGTNGYPDVCTWRDLLFYVEAK</sequence>
<gene>
    <name evidence="1" type="ORF">AWR27_07035</name>
</gene>
<dbReference type="KEGG" id="smon:AWR27_07035"/>